<sequence>MDHSVENKKQTEPTPESQVKEVEMTEIPSALFFIPLPRPANRDSNDSKDSFLIYTFPRSVYEKPEIDPNTGKRGKEKLVKKAERLWQEEVKEANEIKRGEHPDASKWKKTKGFAARGASSVIRMMSNSAIETLGRLPPPKKLGKITIYYPSPTDIPAVLDAPQLQREEVRQKFIEMLIETRGKARKRAAISGVMLPVTLALDIMIIVPLFLFEINMAYFSLQANGARKVEALTKKTDIVNKKDHESEEKIISRTGEAVDKEFEFEPAGPHTFRLVIEHLYAICSSFDSLRFPPLADVPGLKYEPDRMMARELIDQFKSSVSEEVASRHVLDEARVAEDLHESLKKAAKQYLKTLT</sequence>
<organism evidence="4 5">
    <name type="scientific">Phakopsora pachyrhizi</name>
    <name type="common">Asian soybean rust disease fungus</name>
    <dbReference type="NCBI Taxonomy" id="170000"/>
    <lineage>
        <taxon>Eukaryota</taxon>
        <taxon>Fungi</taxon>
        <taxon>Dikarya</taxon>
        <taxon>Basidiomycota</taxon>
        <taxon>Pucciniomycotina</taxon>
        <taxon>Pucciniomycetes</taxon>
        <taxon>Pucciniales</taxon>
        <taxon>Phakopsoraceae</taxon>
        <taxon>Phakopsora</taxon>
    </lineage>
</organism>
<evidence type="ECO:0000313" key="5">
    <source>
        <dbReference type="Proteomes" id="UP001153365"/>
    </source>
</evidence>
<dbReference type="EMBL" id="CALTRL010000416">
    <property type="protein sequence ID" value="CAH7668019.1"/>
    <property type="molecule type" value="Genomic_DNA"/>
</dbReference>
<evidence type="ECO:0000313" key="3">
    <source>
        <dbReference type="EMBL" id="CAH7668004.1"/>
    </source>
</evidence>
<proteinExistence type="predicted"/>
<dbReference type="AlphaFoldDB" id="A0AAV0ALP0"/>
<keyword evidence="2" id="KW-1133">Transmembrane helix</keyword>
<keyword evidence="2" id="KW-0472">Membrane</keyword>
<feature type="transmembrane region" description="Helical" evidence="2">
    <location>
        <begin position="188"/>
        <end position="212"/>
    </location>
</feature>
<feature type="compositionally biased region" description="Basic and acidic residues" evidence="1">
    <location>
        <begin position="1"/>
        <end position="11"/>
    </location>
</feature>
<feature type="region of interest" description="Disordered" evidence="1">
    <location>
        <begin position="1"/>
        <end position="22"/>
    </location>
</feature>
<evidence type="ECO:0000256" key="2">
    <source>
        <dbReference type="SAM" id="Phobius"/>
    </source>
</evidence>
<reference evidence="4" key="1">
    <citation type="submission" date="2022-06" db="EMBL/GenBank/DDBJ databases">
        <authorList>
            <consortium name="SYNGENTA / RWTH Aachen University"/>
        </authorList>
    </citation>
    <scope>NUCLEOTIDE SEQUENCE</scope>
</reference>
<dbReference type="EMBL" id="CALTRL010000416">
    <property type="protein sequence ID" value="CAH7668004.1"/>
    <property type="molecule type" value="Genomic_DNA"/>
</dbReference>
<keyword evidence="2" id="KW-0812">Transmembrane</keyword>
<gene>
    <name evidence="3" type="ORF">PPACK8108_LOCUS2461</name>
    <name evidence="4" type="ORF">PPACK8108_LOCUS2476</name>
</gene>
<protein>
    <submittedName>
        <fullName evidence="4">Secreted protein</fullName>
    </submittedName>
</protein>
<evidence type="ECO:0000256" key="1">
    <source>
        <dbReference type="SAM" id="MobiDB-lite"/>
    </source>
</evidence>
<accession>A0AAV0ALP0</accession>
<keyword evidence="5" id="KW-1185">Reference proteome</keyword>
<dbReference type="Proteomes" id="UP001153365">
    <property type="component" value="Unassembled WGS sequence"/>
</dbReference>
<name>A0AAV0ALP0_PHAPC</name>
<evidence type="ECO:0000313" key="4">
    <source>
        <dbReference type="EMBL" id="CAH7668019.1"/>
    </source>
</evidence>
<comment type="caution">
    <text evidence="4">The sequence shown here is derived from an EMBL/GenBank/DDBJ whole genome shotgun (WGS) entry which is preliminary data.</text>
</comment>